<proteinExistence type="predicted"/>
<comment type="caution">
    <text evidence="2">The sequence shown here is derived from an EMBL/GenBank/DDBJ whole genome shotgun (WGS) entry which is preliminary data.</text>
</comment>
<dbReference type="AlphaFoldDB" id="A0A4R3K6E5"/>
<accession>A0A4R3K6E5</accession>
<reference evidence="2 3" key="1">
    <citation type="submission" date="2019-03" db="EMBL/GenBank/DDBJ databases">
        <title>Genomic Encyclopedia of Type Strains, Phase IV (KMG-IV): sequencing the most valuable type-strain genomes for metagenomic binning, comparative biology and taxonomic classification.</title>
        <authorList>
            <person name="Goeker M."/>
        </authorList>
    </citation>
    <scope>NUCLEOTIDE SEQUENCE [LARGE SCALE GENOMIC DNA]</scope>
    <source>
        <strain evidence="2 3">DSM 23802</strain>
    </source>
</reference>
<evidence type="ECO:0000313" key="2">
    <source>
        <dbReference type="EMBL" id="TCS78360.1"/>
    </source>
</evidence>
<dbReference type="Proteomes" id="UP000295788">
    <property type="component" value="Unassembled WGS sequence"/>
</dbReference>
<keyword evidence="1" id="KW-0732">Signal</keyword>
<keyword evidence="3" id="KW-1185">Reference proteome</keyword>
<dbReference type="EMBL" id="SMAB01000028">
    <property type="protein sequence ID" value="TCS78360.1"/>
    <property type="molecule type" value="Genomic_DNA"/>
</dbReference>
<evidence type="ECO:0000256" key="1">
    <source>
        <dbReference type="SAM" id="SignalP"/>
    </source>
</evidence>
<feature type="signal peptide" evidence="1">
    <location>
        <begin position="1"/>
        <end position="28"/>
    </location>
</feature>
<sequence length="160" mass="17852">MKKNKTWTNRVLLTVIGLLVIFGSVAFAEEDGGIVKQNLKKDNISSWQPLLGMGRYFGGTMRTTIAKTLNMTEEQVYLERLKGKSIADLAKEKGIPIEKIMTEMKAAKKAQVDQLVKEKKITEDQAKFILNRMETNLRAAIERKGIGPRGNGGIGKGRCR</sequence>
<name>A0A4R3K6E5_9BACI</name>
<evidence type="ECO:0000313" key="3">
    <source>
        <dbReference type="Proteomes" id="UP000295788"/>
    </source>
</evidence>
<gene>
    <name evidence="2" type="ORF">EDD72_1288</name>
</gene>
<protein>
    <recommendedName>
        <fullName evidence="4">DUF2680 domain-containing protein</fullName>
    </recommendedName>
</protein>
<dbReference type="OrthoDB" id="2943790at2"/>
<organism evidence="2 3">
    <name type="scientific">Tepidibacillus fermentans</name>
    <dbReference type="NCBI Taxonomy" id="1281767"/>
    <lineage>
        <taxon>Bacteria</taxon>
        <taxon>Bacillati</taxon>
        <taxon>Bacillota</taxon>
        <taxon>Bacilli</taxon>
        <taxon>Bacillales</taxon>
        <taxon>Bacillaceae</taxon>
        <taxon>Tepidibacillus</taxon>
    </lineage>
</organism>
<evidence type="ECO:0008006" key="4">
    <source>
        <dbReference type="Google" id="ProtNLM"/>
    </source>
</evidence>
<dbReference type="RefSeq" id="WP_132770593.1">
    <property type="nucleotide sequence ID" value="NZ_SMAB01000028.1"/>
</dbReference>
<feature type="chain" id="PRO_5020418403" description="DUF2680 domain-containing protein" evidence="1">
    <location>
        <begin position="29"/>
        <end position="160"/>
    </location>
</feature>